<reference evidence="1 2" key="1">
    <citation type="journal article" date="2016" name="Nat. Commun.">
        <title>Thousands of microbial genomes shed light on interconnected biogeochemical processes in an aquifer system.</title>
        <authorList>
            <person name="Anantharaman K."/>
            <person name="Brown C.T."/>
            <person name="Hug L.A."/>
            <person name="Sharon I."/>
            <person name="Castelle C.J."/>
            <person name="Probst A.J."/>
            <person name="Thomas B.C."/>
            <person name="Singh A."/>
            <person name="Wilkins M.J."/>
            <person name="Karaoz U."/>
            <person name="Brodie E.L."/>
            <person name="Williams K.H."/>
            <person name="Hubbard S.S."/>
            <person name="Banfield J.F."/>
        </authorList>
    </citation>
    <scope>NUCLEOTIDE SEQUENCE [LARGE SCALE GENOMIC DNA]</scope>
</reference>
<dbReference type="EMBL" id="MGDT01000006">
    <property type="protein sequence ID" value="OGL66718.1"/>
    <property type="molecule type" value="Genomic_DNA"/>
</dbReference>
<evidence type="ECO:0000313" key="2">
    <source>
        <dbReference type="Proteomes" id="UP000177885"/>
    </source>
</evidence>
<proteinExistence type="predicted"/>
<dbReference type="AlphaFoldDB" id="A0A1F7TM63"/>
<organism evidence="1 2">
    <name type="scientific">Candidatus Uhrbacteria bacterium RIFCSPHIGHO2_01_FULL_63_20</name>
    <dbReference type="NCBI Taxonomy" id="1802385"/>
    <lineage>
        <taxon>Bacteria</taxon>
        <taxon>Candidatus Uhriibacteriota</taxon>
    </lineage>
</organism>
<comment type="caution">
    <text evidence="1">The sequence shown here is derived from an EMBL/GenBank/DDBJ whole genome shotgun (WGS) entry which is preliminary data.</text>
</comment>
<accession>A0A1F7TM63</accession>
<name>A0A1F7TM63_9BACT</name>
<dbReference type="Proteomes" id="UP000177885">
    <property type="component" value="Unassembled WGS sequence"/>
</dbReference>
<dbReference type="PANTHER" id="PTHR33392">
    <property type="entry name" value="POLYISOPRENYL-TEICHOIC ACID--PEPTIDOGLYCAN TEICHOIC ACID TRANSFERASE TAGU"/>
    <property type="match status" value="1"/>
</dbReference>
<dbReference type="Gene3D" id="3.30.420.590">
    <property type="match status" value="1"/>
</dbReference>
<protein>
    <recommendedName>
        <fullName evidence="3">Cell envelope-related transcriptional attenuator domain-containing protein</fullName>
    </recommendedName>
</protein>
<dbReference type="STRING" id="1802385.A2856_03055"/>
<sequence length="458" mass="50994">MRRRAGRALIIFVFPILLMMTGFFATASAFGVHEKSIEDVVEETIARRSDENRQVGAGELPDSGTIRVLLLGLDARKEDQEPHCDAIHLFAIDTTRWTVAITSVPRGTYAYIPKEKLDWEKLDKEAALKKLDEPPIKPPEDGVGPVPVSEPAKLPAPLTPAQRDELVERAFISQESYLANACAFMGLDYGVKKIEGVLGTNVDYRVTVGFSQTMGVLRLLGLPATEGLQWLRHRQSYAIGEPQRSRNQATFMKDLVVAHIDRFKDPVAVPLARVFYSFVDTDVDFDTAYALLRALIASDISTHPERITLSMKPPYPTVERHFDPQHPLSDLEGFYASLAKRLPEKDYSGATTDDVRSELLAYLYGRLASAQPVDDLVEKEIWLQVEDEVQREHMHFALVERAAHALSDGGDAEGALDLATAFVIEKETLGLDASERQGRELLAGLIRERDRAAQETGE</sequence>
<evidence type="ECO:0000313" key="1">
    <source>
        <dbReference type="EMBL" id="OGL66718.1"/>
    </source>
</evidence>
<gene>
    <name evidence="1" type="ORF">A2856_03055</name>
</gene>
<dbReference type="PANTHER" id="PTHR33392:SF6">
    <property type="entry name" value="POLYISOPRENYL-TEICHOIC ACID--PEPTIDOGLYCAN TEICHOIC ACID TRANSFERASE TAGU"/>
    <property type="match status" value="1"/>
</dbReference>
<dbReference type="InterPro" id="IPR050922">
    <property type="entry name" value="LytR/CpsA/Psr_CW_biosynth"/>
</dbReference>
<evidence type="ECO:0008006" key="3">
    <source>
        <dbReference type="Google" id="ProtNLM"/>
    </source>
</evidence>